<gene>
    <name evidence="2" type="ORF">YH63_011500</name>
</gene>
<dbReference type="CDD" id="cd01038">
    <property type="entry name" value="Endonuclease_DUF559"/>
    <property type="match status" value="1"/>
</dbReference>
<keyword evidence="2" id="KW-0540">Nuclease</keyword>
<dbReference type="InterPro" id="IPR047216">
    <property type="entry name" value="Endonuclease_DUF559_bact"/>
</dbReference>
<dbReference type="InterPro" id="IPR011335">
    <property type="entry name" value="Restrct_endonuc-II-like"/>
</dbReference>
<evidence type="ECO:0000259" key="1">
    <source>
        <dbReference type="Pfam" id="PF04480"/>
    </source>
</evidence>
<dbReference type="Pfam" id="PF04480">
    <property type="entry name" value="DUF559"/>
    <property type="match status" value="1"/>
</dbReference>
<accession>A0A4U6BT73</accession>
<dbReference type="PANTHER" id="PTHR38590:SF1">
    <property type="entry name" value="BLL0828 PROTEIN"/>
    <property type="match status" value="1"/>
</dbReference>
<name>A0A4U6BT73_9BRAD</name>
<proteinExistence type="predicted"/>
<dbReference type="OrthoDB" id="9798754at2"/>
<dbReference type="SUPFAM" id="SSF52980">
    <property type="entry name" value="Restriction endonuclease-like"/>
    <property type="match status" value="1"/>
</dbReference>
<keyword evidence="2" id="KW-0255">Endonuclease</keyword>
<keyword evidence="3" id="KW-1185">Reference proteome</keyword>
<comment type="caution">
    <text evidence="2">The sequence shown here is derived from an EMBL/GenBank/DDBJ whole genome shotgun (WGS) entry which is preliminary data.</text>
</comment>
<evidence type="ECO:0000313" key="2">
    <source>
        <dbReference type="EMBL" id="TKT71994.1"/>
    </source>
</evidence>
<organism evidence="2 3">
    <name type="scientific">Afipia massiliensis</name>
    <dbReference type="NCBI Taxonomy" id="211460"/>
    <lineage>
        <taxon>Bacteria</taxon>
        <taxon>Pseudomonadati</taxon>
        <taxon>Pseudomonadota</taxon>
        <taxon>Alphaproteobacteria</taxon>
        <taxon>Hyphomicrobiales</taxon>
        <taxon>Nitrobacteraceae</taxon>
        <taxon>Afipia</taxon>
    </lineage>
</organism>
<dbReference type="AlphaFoldDB" id="A0A4U6BT73"/>
<dbReference type="RefSeq" id="WP_083992577.1">
    <property type="nucleotide sequence ID" value="NZ_LBIA02000001.1"/>
</dbReference>
<dbReference type="InterPro" id="IPR007569">
    <property type="entry name" value="DUF559"/>
</dbReference>
<protein>
    <submittedName>
        <fullName evidence="2">Endonuclease domain-containing protein</fullName>
    </submittedName>
</protein>
<dbReference type="EMBL" id="LBIA02000001">
    <property type="protein sequence ID" value="TKT71994.1"/>
    <property type="molecule type" value="Genomic_DNA"/>
</dbReference>
<keyword evidence="2" id="KW-0378">Hydrolase</keyword>
<evidence type="ECO:0000313" key="3">
    <source>
        <dbReference type="Proteomes" id="UP000034832"/>
    </source>
</evidence>
<sequence length="99" mass="11210">MGLHIRRQAPVGRYIVDFVCFSRKIIIEADGGQHNLSQHAELDRIRDNFLRSQGYHIIRFWNSDIDANLDGVMDVILSKLAAPHPDRLAPVDPPHEGEG</sequence>
<dbReference type="PANTHER" id="PTHR38590">
    <property type="entry name" value="BLL0828 PROTEIN"/>
    <property type="match status" value="1"/>
</dbReference>
<dbReference type="Gene3D" id="3.40.960.10">
    <property type="entry name" value="VSR Endonuclease"/>
    <property type="match status" value="1"/>
</dbReference>
<reference evidence="2" key="1">
    <citation type="submission" date="2019-04" db="EMBL/GenBank/DDBJ databases">
        <title>Whole genome sequencing of cave bacteria.</title>
        <authorList>
            <person name="Gan H.M."/>
            <person name="Barton H."/>
            <person name="Savka M.A."/>
        </authorList>
    </citation>
    <scope>NUCLEOTIDE SEQUENCE [LARGE SCALE GENOMIC DNA]</scope>
    <source>
        <strain evidence="2">LC387</strain>
    </source>
</reference>
<feature type="domain" description="DUF559" evidence="1">
    <location>
        <begin position="2"/>
        <end position="80"/>
    </location>
</feature>
<dbReference type="Proteomes" id="UP000034832">
    <property type="component" value="Unassembled WGS sequence"/>
</dbReference>
<dbReference type="GO" id="GO:0004519">
    <property type="term" value="F:endonuclease activity"/>
    <property type="evidence" value="ECO:0007669"/>
    <property type="project" value="UniProtKB-KW"/>
</dbReference>